<dbReference type="GO" id="GO:0009424">
    <property type="term" value="C:bacterial-type flagellum hook"/>
    <property type="evidence" value="ECO:0007669"/>
    <property type="project" value="UniProtKB-UniRule"/>
</dbReference>
<feature type="domain" description="Flagellar hook-associated protein 2 N-terminal" evidence="6">
    <location>
        <begin position="11"/>
        <end position="106"/>
    </location>
</feature>
<dbReference type="OrthoDB" id="9776025at2"/>
<dbReference type="Pfam" id="PF02465">
    <property type="entry name" value="FliD_N"/>
    <property type="match status" value="1"/>
</dbReference>
<keyword evidence="4 5" id="KW-0975">Bacterial flagellum</keyword>
<proteinExistence type="inferred from homology"/>
<dbReference type="InterPro" id="IPR010809">
    <property type="entry name" value="FliD_C"/>
</dbReference>
<dbReference type="GO" id="GO:0071973">
    <property type="term" value="P:bacterial-type flagellum-dependent cell motility"/>
    <property type="evidence" value="ECO:0007669"/>
    <property type="project" value="TreeGrafter"/>
</dbReference>
<dbReference type="NCBIfam" id="NF005833">
    <property type="entry name" value="PRK07737.1"/>
    <property type="match status" value="1"/>
</dbReference>
<keyword evidence="8" id="KW-0969">Cilium</keyword>
<dbReference type="InterPro" id="IPR003481">
    <property type="entry name" value="FliD_N"/>
</dbReference>
<dbReference type="PANTHER" id="PTHR30288">
    <property type="entry name" value="FLAGELLAR CAP/ASSEMBLY PROTEIN FLID"/>
    <property type="match status" value="1"/>
</dbReference>
<comment type="subunit">
    <text evidence="2 5">Homopentamer.</text>
</comment>
<reference evidence="9" key="1">
    <citation type="submission" date="2016-10" db="EMBL/GenBank/DDBJ databases">
        <authorList>
            <person name="Varghese N."/>
            <person name="Submissions S."/>
        </authorList>
    </citation>
    <scope>NUCLEOTIDE SEQUENCE [LARGE SCALE GENOMIC DNA]</scope>
    <source>
        <strain evidence="9">FP5</strain>
    </source>
</reference>
<evidence type="ECO:0000256" key="3">
    <source>
        <dbReference type="ARBA" id="ARBA00023054"/>
    </source>
</evidence>
<dbReference type="EMBL" id="FOOG01000005">
    <property type="protein sequence ID" value="SFF68056.1"/>
    <property type="molecule type" value="Genomic_DNA"/>
</dbReference>
<keyword evidence="9" id="KW-1185">Reference proteome</keyword>
<dbReference type="GO" id="GO:0007155">
    <property type="term" value="P:cell adhesion"/>
    <property type="evidence" value="ECO:0007669"/>
    <property type="project" value="InterPro"/>
</dbReference>
<organism evidence="8 9">
    <name type="scientific">Halobacillus alkaliphilus</name>
    <dbReference type="NCBI Taxonomy" id="396056"/>
    <lineage>
        <taxon>Bacteria</taxon>
        <taxon>Bacillati</taxon>
        <taxon>Bacillota</taxon>
        <taxon>Bacilli</taxon>
        <taxon>Bacillales</taxon>
        <taxon>Bacillaceae</taxon>
        <taxon>Halobacillus</taxon>
    </lineage>
</organism>
<dbReference type="InterPro" id="IPR040026">
    <property type="entry name" value="FliD"/>
</dbReference>
<comment type="subcellular location">
    <subcellularLocation>
        <location evidence="5">Secreted</location>
    </subcellularLocation>
    <subcellularLocation>
        <location evidence="5">Bacterial flagellum</location>
    </subcellularLocation>
</comment>
<evidence type="ECO:0000313" key="8">
    <source>
        <dbReference type="EMBL" id="SFF68056.1"/>
    </source>
</evidence>
<gene>
    <name evidence="8" type="ORF">SAMN05216353_10585</name>
</gene>
<name>A0A1I2KT22_9BACI</name>
<evidence type="ECO:0000256" key="1">
    <source>
        <dbReference type="ARBA" id="ARBA00009764"/>
    </source>
</evidence>
<dbReference type="Proteomes" id="UP000198897">
    <property type="component" value="Unassembled WGS sequence"/>
</dbReference>
<evidence type="ECO:0000256" key="4">
    <source>
        <dbReference type="ARBA" id="ARBA00023143"/>
    </source>
</evidence>
<evidence type="ECO:0000259" key="7">
    <source>
        <dbReference type="Pfam" id="PF07195"/>
    </source>
</evidence>
<comment type="function">
    <text evidence="5">Required for morphogenesis and for the elongation of the flagellar filament by facilitating polymerization of the flagellin monomers at the tip of growing filament. Forms a capping structure, which prevents flagellin subunits (transported through the central channel of the flagellum) from leaking out without polymerization at the distal end.</text>
</comment>
<accession>A0A1I2KT22</accession>
<dbReference type="GO" id="GO:0005576">
    <property type="term" value="C:extracellular region"/>
    <property type="evidence" value="ECO:0007669"/>
    <property type="project" value="UniProtKB-SubCell"/>
</dbReference>
<evidence type="ECO:0000256" key="5">
    <source>
        <dbReference type="RuleBase" id="RU362066"/>
    </source>
</evidence>
<evidence type="ECO:0000256" key="2">
    <source>
        <dbReference type="ARBA" id="ARBA00011255"/>
    </source>
</evidence>
<dbReference type="RefSeq" id="WP_089750693.1">
    <property type="nucleotide sequence ID" value="NZ_FOOG01000005.1"/>
</dbReference>
<dbReference type="GO" id="GO:0009421">
    <property type="term" value="C:bacterial-type flagellum filament cap"/>
    <property type="evidence" value="ECO:0007669"/>
    <property type="project" value="InterPro"/>
</dbReference>
<dbReference type="Pfam" id="PF07195">
    <property type="entry name" value="FliD_C"/>
    <property type="match status" value="1"/>
</dbReference>
<comment type="similarity">
    <text evidence="1 5">Belongs to the FliD family.</text>
</comment>
<keyword evidence="5" id="KW-0964">Secreted</keyword>
<dbReference type="AlphaFoldDB" id="A0A1I2KT22"/>
<evidence type="ECO:0000259" key="6">
    <source>
        <dbReference type="Pfam" id="PF02465"/>
    </source>
</evidence>
<sequence length="514" mass="57660">MSDMRIGGLASGMDTDKIINDLMRAERQPLNKMEQDKKWMTWQRDAYRDVNKQLNELDTLAFDMKLERTFNSKNVTSSNSAVTATASASAGTGDYTLSVEKTATAAYNYSESTISKVGASFDPDAKLSTEQGNLKNNLTLGQSFSVTTYNEDGTKNEKTFEVTGDKSLNHILSEISDSDLGVRAFYDKSADKVMIERTETGNFNPENSGEFLGAEIGFNGSDEFLSTTLGIKNGDNSTGTWKKAERGGTDAEFTYNNGLNITSHSNNYTLNGVNFTFNDVTDGNIKVNVKNDVSQAVDKIVEFVDKYNKIIEEMNGKTEEKKYRDFAPLTDKQKEDMEEKEIELWNEKAKSGVLRNDSVLENGLSSMRTNWYTPVDNDGNFQMMSEIGITTSSNYREGGKLLINEDELRKALTTDPESVHKLFAGTEEKPGVARRIENSIEETISSIERKAGKSTTLDNNFLLGRRIKDMDDQMKRFEERLTQIEDRYWAQFGAMESAIQKMNSQSAYLMQNFG</sequence>
<feature type="domain" description="Flagellar hook-associated protein 2 C-terminal" evidence="7">
    <location>
        <begin position="248"/>
        <end position="504"/>
    </location>
</feature>
<evidence type="ECO:0000313" key="9">
    <source>
        <dbReference type="Proteomes" id="UP000198897"/>
    </source>
</evidence>
<dbReference type="PANTHER" id="PTHR30288:SF0">
    <property type="entry name" value="FLAGELLAR HOOK-ASSOCIATED PROTEIN 2"/>
    <property type="match status" value="1"/>
</dbReference>
<keyword evidence="8" id="KW-0966">Cell projection</keyword>
<keyword evidence="8" id="KW-0282">Flagellum</keyword>
<protein>
    <recommendedName>
        <fullName evidence="5">Flagellar hook-associated protein 2</fullName>
        <shortName evidence="5">HAP2</shortName>
    </recommendedName>
    <alternativeName>
        <fullName evidence="5">Flagellar cap protein</fullName>
    </alternativeName>
</protein>
<keyword evidence="3" id="KW-0175">Coiled coil</keyword>